<reference evidence="1" key="1">
    <citation type="journal article" date="2022" name="Int. J. Mol. Sci.">
        <title>Draft Genome of Tanacetum Coccineum: Genomic Comparison of Closely Related Tanacetum-Family Plants.</title>
        <authorList>
            <person name="Yamashiro T."/>
            <person name="Shiraishi A."/>
            <person name="Nakayama K."/>
            <person name="Satake H."/>
        </authorList>
    </citation>
    <scope>NUCLEOTIDE SEQUENCE</scope>
</reference>
<accession>A0ABQ5AB21</accession>
<dbReference type="PANTHER" id="PTHR10492">
    <property type="match status" value="1"/>
</dbReference>
<proteinExistence type="predicted"/>
<evidence type="ECO:0000313" key="2">
    <source>
        <dbReference type="Proteomes" id="UP001151760"/>
    </source>
</evidence>
<gene>
    <name evidence="1" type="ORF">Tco_0820423</name>
</gene>
<organism evidence="1 2">
    <name type="scientific">Tanacetum coccineum</name>
    <dbReference type="NCBI Taxonomy" id="301880"/>
    <lineage>
        <taxon>Eukaryota</taxon>
        <taxon>Viridiplantae</taxon>
        <taxon>Streptophyta</taxon>
        <taxon>Embryophyta</taxon>
        <taxon>Tracheophyta</taxon>
        <taxon>Spermatophyta</taxon>
        <taxon>Magnoliopsida</taxon>
        <taxon>eudicotyledons</taxon>
        <taxon>Gunneridae</taxon>
        <taxon>Pentapetalae</taxon>
        <taxon>asterids</taxon>
        <taxon>campanulids</taxon>
        <taxon>Asterales</taxon>
        <taxon>Asteraceae</taxon>
        <taxon>Asteroideae</taxon>
        <taxon>Anthemideae</taxon>
        <taxon>Anthemidinae</taxon>
        <taxon>Tanacetum</taxon>
    </lineage>
</organism>
<keyword evidence="2" id="KW-1185">Reference proteome</keyword>
<dbReference type="Proteomes" id="UP001151760">
    <property type="component" value="Unassembled WGS sequence"/>
</dbReference>
<comment type="caution">
    <text evidence="1">The sequence shown here is derived from an EMBL/GenBank/DDBJ whole genome shotgun (WGS) entry which is preliminary data.</text>
</comment>
<evidence type="ECO:0000313" key="1">
    <source>
        <dbReference type="EMBL" id="GJS99253.1"/>
    </source>
</evidence>
<sequence length="199" mass="23524">MQVITLRDHQPLEFIANNENKKMTTLTEWLEYNKLYTDGRGLTYLDFPKHFVWYSNSKTWCPRQRQGQGSIGRFAHVHPNAVELFYLRMLLCHQKGCQPFEGIKTVNNRLYSTFCGACEALGLLGDDKEWDIALMEACFSCTPSELRSLFVQLLIFYEVLDPRRLWIKHWRRMYDDIPRTTSKSLRISDLHINDPELEQ</sequence>
<reference evidence="1" key="2">
    <citation type="submission" date="2022-01" db="EMBL/GenBank/DDBJ databases">
        <authorList>
            <person name="Yamashiro T."/>
            <person name="Shiraishi A."/>
            <person name="Satake H."/>
            <person name="Nakayama K."/>
        </authorList>
    </citation>
    <scope>NUCLEOTIDE SEQUENCE</scope>
</reference>
<name>A0ABQ5AB21_9ASTR</name>
<dbReference type="EMBL" id="BQNB010012105">
    <property type="protein sequence ID" value="GJS99253.1"/>
    <property type="molecule type" value="Genomic_DNA"/>
</dbReference>
<dbReference type="PANTHER" id="PTHR10492:SF96">
    <property type="entry name" value="ATP-DEPENDENT DNA HELICASE"/>
    <property type="match status" value="1"/>
</dbReference>
<protein>
    <submittedName>
        <fullName evidence="1">Uncharacterized protein</fullName>
    </submittedName>
</protein>